<dbReference type="EMBL" id="CACVAP010000011">
    <property type="protein sequence ID" value="CAA6798888.1"/>
    <property type="molecule type" value="Genomic_DNA"/>
</dbReference>
<organism evidence="2">
    <name type="scientific">uncultured Sulfurovum sp</name>
    <dbReference type="NCBI Taxonomy" id="269237"/>
    <lineage>
        <taxon>Bacteria</taxon>
        <taxon>Pseudomonadati</taxon>
        <taxon>Campylobacterota</taxon>
        <taxon>Epsilonproteobacteria</taxon>
        <taxon>Campylobacterales</taxon>
        <taxon>Sulfurovaceae</taxon>
        <taxon>Sulfurovum</taxon>
        <taxon>environmental samples</taxon>
    </lineage>
</organism>
<reference evidence="2" key="1">
    <citation type="submission" date="2020-01" db="EMBL/GenBank/DDBJ databases">
        <authorList>
            <person name="Meier V. D."/>
            <person name="Meier V D."/>
        </authorList>
    </citation>
    <scope>NUCLEOTIDE SEQUENCE</scope>
    <source>
        <strain evidence="2">HLG_WM_MAG_06</strain>
    </source>
</reference>
<evidence type="ECO:0008006" key="3">
    <source>
        <dbReference type="Google" id="ProtNLM"/>
    </source>
</evidence>
<accession>A0A6S6RV09</accession>
<dbReference type="Gene3D" id="1.10.287.110">
    <property type="entry name" value="DnaJ domain"/>
    <property type="match status" value="1"/>
</dbReference>
<gene>
    <name evidence="2" type="ORF">HELGO_WM2356</name>
</gene>
<dbReference type="AlphaFoldDB" id="A0A6S6RV09"/>
<proteinExistence type="predicted"/>
<sequence>MKKILKRLELISSAIDLEENEMIEEQVAKLRELSIDNDVQEILKMIEDKRYEHVISSITTYVHRFSGVTVYEDPQIQGLRVELSILEKELNSLSESQNEYLAEINAFTSDYYRHLGAVIEEILRLQQEVAQKSYDKGKIDEEELKASKDEYKSFYEEAITQSKEQPFSLTEEEEKELKKLYRKASRLTHPDTVADAFKEEATKIFIALNSAYKRKDLAKVKEIFVGLESGTAFAYGSDEINDKELLRKKSEVLREKIKVIIKEIEELMQSDTYITIKEIDDLDAYFDELKENLIVEKEALVLELLKV</sequence>
<keyword evidence="1" id="KW-0175">Coiled coil</keyword>
<evidence type="ECO:0000313" key="2">
    <source>
        <dbReference type="EMBL" id="CAA6798888.1"/>
    </source>
</evidence>
<protein>
    <recommendedName>
        <fullName evidence="3">J domain-containing protein</fullName>
    </recommendedName>
</protein>
<name>A0A6S6RV09_9BACT</name>
<dbReference type="SUPFAM" id="SSF46565">
    <property type="entry name" value="Chaperone J-domain"/>
    <property type="match status" value="1"/>
</dbReference>
<evidence type="ECO:0000256" key="1">
    <source>
        <dbReference type="SAM" id="Coils"/>
    </source>
</evidence>
<dbReference type="InterPro" id="IPR036869">
    <property type="entry name" value="J_dom_sf"/>
</dbReference>
<feature type="coiled-coil region" evidence="1">
    <location>
        <begin position="76"/>
        <end position="103"/>
    </location>
</feature>